<accession>A0A2P5EV31</accession>
<comment type="caution">
    <text evidence="1">The sequence shown here is derived from an EMBL/GenBank/DDBJ whole genome shotgun (WGS) entry which is preliminary data.</text>
</comment>
<dbReference type="AlphaFoldDB" id="A0A2P5EV31"/>
<dbReference type="Proteomes" id="UP000237000">
    <property type="component" value="Unassembled WGS sequence"/>
</dbReference>
<dbReference type="InParanoid" id="A0A2P5EV31"/>
<protein>
    <submittedName>
        <fullName evidence="1">Uncharacterized protein</fullName>
    </submittedName>
</protein>
<evidence type="ECO:0000313" key="2">
    <source>
        <dbReference type="Proteomes" id="UP000237000"/>
    </source>
</evidence>
<sequence>MIPCGRNTKRSSQRAEVAINNWLKNRLHGSAKHRIRHGLVACCSADVGGPQLSASTRLRSRVCCTRPPDGLEARSNGQKRA</sequence>
<reference evidence="2" key="1">
    <citation type="submission" date="2016-06" db="EMBL/GenBank/DDBJ databases">
        <title>Parallel loss of symbiosis genes in relatives of nitrogen-fixing non-legume Parasponia.</title>
        <authorList>
            <person name="Van Velzen R."/>
            <person name="Holmer R."/>
            <person name="Bu F."/>
            <person name="Rutten L."/>
            <person name="Van Zeijl A."/>
            <person name="Liu W."/>
            <person name="Santuari L."/>
            <person name="Cao Q."/>
            <person name="Sharma T."/>
            <person name="Shen D."/>
            <person name="Roswanjaya Y."/>
            <person name="Wardhani T."/>
            <person name="Kalhor M.S."/>
            <person name="Jansen J."/>
            <person name="Van den Hoogen J."/>
            <person name="Gungor B."/>
            <person name="Hartog M."/>
            <person name="Hontelez J."/>
            <person name="Verver J."/>
            <person name="Yang W.-C."/>
            <person name="Schijlen E."/>
            <person name="Repin R."/>
            <person name="Schilthuizen M."/>
            <person name="Schranz E."/>
            <person name="Heidstra R."/>
            <person name="Miyata K."/>
            <person name="Fedorova E."/>
            <person name="Kohlen W."/>
            <person name="Bisseling T."/>
            <person name="Smit S."/>
            <person name="Geurts R."/>
        </authorList>
    </citation>
    <scope>NUCLEOTIDE SEQUENCE [LARGE SCALE GENOMIC DNA]</scope>
    <source>
        <strain evidence="2">cv. RG33-2</strain>
    </source>
</reference>
<dbReference type="EMBL" id="JXTC01000094">
    <property type="protein sequence ID" value="PON89377.1"/>
    <property type="molecule type" value="Genomic_DNA"/>
</dbReference>
<proteinExistence type="predicted"/>
<name>A0A2P5EV31_TREOI</name>
<gene>
    <name evidence="1" type="ORF">TorRG33x02_147280</name>
</gene>
<keyword evidence="2" id="KW-1185">Reference proteome</keyword>
<organism evidence="1 2">
    <name type="scientific">Trema orientale</name>
    <name type="common">Charcoal tree</name>
    <name type="synonym">Celtis orientalis</name>
    <dbReference type="NCBI Taxonomy" id="63057"/>
    <lineage>
        <taxon>Eukaryota</taxon>
        <taxon>Viridiplantae</taxon>
        <taxon>Streptophyta</taxon>
        <taxon>Embryophyta</taxon>
        <taxon>Tracheophyta</taxon>
        <taxon>Spermatophyta</taxon>
        <taxon>Magnoliopsida</taxon>
        <taxon>eudicotyledons</taxon>
        <taxon>Gunneridae</taxon>
        <taxon>Pentapetalae</taxon>
        <taxon>rosids</taxon>
        <taxon>fabids</taxon>
        <taxon>Rosales</taxon>
        <taxon>Cannabaceae</taxon>
        <taxon>Trema</taxon>
    </lineage>
</organism>
<evidence type="ECO:0000313" key="1">
    <source>
        <dbReference type="EMBL" id="PON89377.1"/>
    </source>
</evidence>